<evidence type="ECO:0000256" key="6">
    <source>
        <dbReference type="ARBA" id="ARBA00022723"/>
    </source>
</evidence>
<evidence type="ECO:0000256" key="13">
    <source>
        <dbReference type="PIRNR" id="PIRNR002811"/>
    </source>
</evidence>
<dbReference type="Gene3D" id="3.90.980.10">
    <property type="entry name" value="DNA primase, catalytic core, N-terminal domain"/>
    <property type="match status" value="1"/>
</dbReference>
<dbReference type="PANTHER" id="PTHR30313">
    <property type="entry name" value="DNA PRIMASE"/>
    <property type="match status" value="1"/>
</dbReference>
<dbReference type="SUPFAM" id="SSF56731">
    <property type="entry name" value="DNA primase core"/>
    <property type="match status" value="1"/>
</dbReference>
<comment type="subunit">
    <text evidence="12">Monomer. Interacts with DnaB.</text>
</comment>
<accession>I1YJR8</accession>
<dbReference type="SUPFAM" id="SSF57783">
    <property type="entry name" value="Zinc beta-ribbon"/>
    <property type="match status" value="1"/>
</dbReference>
<organism evidence="17 18">
    <name type="scientific">Methylophaga frappieri (strain ATCC BAA-2434 / DSM 25690 / JAM7)</name>
    <dbReference type="NCBI Taxonomy" id="754477"/>
    <lineage>
        <taxon>Bacteria</taxon>
        <taxon>Pseudomonadati</taxon>
        <taxon>Pseudomonadota</taxon>
        <taxon>Gammaproteobacteria</taxon>
        <taxon>Thiotrichales</taxon>
        <taxon>Piscirickettsiaceae</taxon>
        <taxon>Methylophaga</taxon>
    </lineage>
</organism>
<dbReference type="OrthoDB" id="9803773at2"/>
<dbReference type="Pfam" id="PF08275">
    <property type="entry name" value="DNAG_N"/>
    <property type="match status" value="1"/>
</dbReference>
<evidence type="ECO:0000256" key="2">
    <source>
        <dbReference type="ARBA" id="ARBA00022515"/>
    </source>
</evidence>
<evidence type="ECO:0000256" key="11">
    <source>
        <dbReference type="ARBA" id="ARBA00023163"/>
    </source>
</evidence>
<dbReference type="PATRIC" id="fig|754477.3.peg.1990"/>
<keyword evidence="4 12" id="KW-0548">Nucleotidyltransferase</keyword>
<dbReference type="HAMAP" id="MF_00974">
    <property type="entry name" value="DNA_primase_DnaG"/>
    <property type="match status" value="1"/>
</dbReference>
<dbReference type="NCBIfam" id="TIGR01391">
    <property type="entry name" value="dnaG"/>
    <property type="match status" value="1"/>
</dbReference>
<dbReference type="Gene3D" id="3.40.1360.10">
    <property type="match status" value="1"/>
</dbReference>
<comment type="cofactor">
    <cofactor evidence="12 13 14">
        <name>Zn(2+)</name>
        <dbReference type="ChEBI" id="CHEBI:29105"/>
    </cofactor>
    <text evidence="12 13 14">Binds 1 zinc ion per monomer.</text>
</comment>
<dbReference type="PANTHER" id="PTHR30313:SF2">
    <property type="entry name" value="DNA PRIMASE"/>
    <property type="match status" value="1"/>
</dbReference>
<dbReference type="EC" id="2.7.7.101" evidence="12"/>
<keyword evidence="3 12" id="KW-0808">Transferase</keyword>
<keyword evidence="2 12" id="KW-0639">Primosome</keyword>
<keyword evidence="6 12" id="KW-0479">Metal-binding</keyword>
<keyword evidence="11 12" id="KW-0804">Transcription</keyword>
<gene>
    <name evidence="12" type="primary">dnaG</name>
    <name evidence="17" type="ordered locus">Q7C_2021</name>
</gene>
<keyword evidence="5 12" id="KW-0235">DNA replication</keyword>
<dbReference type="FunFam" id="3.40.1360.10:FF:000002">
    <property type="entry name" value="DNA primase"/>
    <property type="match status" value="1"/>
</dbReference>
<dbReference type="SMART" id="SM00766">
    <property type="entry name" value="DnaG_DnaB_bind"/>
    <property type="match status" value="1"/>
</dbReference>
<evidence type="ECO:0000313" key="18">
    <source>
        <dbReference type="Proteomes" id="UP000009145"/>
    </source>
</evidence>
<evidence type="ECO:0000256" key="8">
    <source>
        <dbReference type="ARBA" id="ARBA00022833"/>
    </source>
</evidence>
<dbReference type="SMART" id="SM00493">
    <property type="entry name" value="TOPRIM"/>
    <property type="match status" value="1"/>
</dbReference>
<keyword evidence="10 12" id="KW-0238">DNA-binding</keyword>
<sequence length="578" mass="65416">MAGKIPPQFIDALLARVDIVDVIDARVPLKKAGKNLQACCPFHNEKTPSFTVSPEKQFYHCFGCGAHGTAISFLMEYDQLSFPEAIQELAESVGMQVPAAQQNALRPVQQNLYDLLEKANQYYLHQLQHHPQRQVFLDYLEQRGLSTEIVHQFDIGMAPDGWDNLFRTLASNNETSRLLEQAGMLVKNDKGRLYDRFRNRLMFPIRDRRGRVIGFGGRVIEADALPKYLNSPETPIFRKGHELYGLYQARKANRRLDRILIVEGYMDVIALAQYGVTNAVATLGTATTPDHLRQLIRSAPEVVFCFDGDQAGLDAAWRAAENALPVLGGNFELKFMFLPAGDDPDSLIRREGKAQFETMLNDAQSFSAFFLDHLKQRVGGDSMDARARLIELAKPYLGRITAGVYRDMLAQQLAEQAQTSRHVLNKHLGKSAESNRPAKKKTPTVSQKTPERLAISILLQYPTLHLALTETESLANLSNKGVVVLRQLLEMLRNNPQLTNSGMLLERWRGHELFPHLEKLAKMPLDFDETDKLRPELVGCIQKLQQQARYERQKYLTEKYKSPAGLTSSEKEELRSLM</sequence>
<dbReference type="Proteomes" id="UP000009145">
    <property type="component" value="Chromosome"/>
</dbReference>
<proteinExistence type="inferred from homology"/>
<dbReference type="InterPro" id="IPR034151">
    <property type="entry name" value="TOPRIM_DnaG_bac"/>
</dbReference>
<feature type="region of interest" description="Disordered" evidence="15">
    <location>
        <begin position="428"/>
        <end position="447"/>
    </location>
</feature>
<evidence type="ECO:0000256" key="9">
    <source>
        <dbReference type="ARBA" id="ARBA00022842"/>
    </source>
</evidence>
<dbReference type="InterPro" id="IPR016136">
    <property type="entry name" value="DNA_helicase_N/primase_C"/>
</dbReference>
<dbReference type="Pfam" id="PF13155">
    <property type="entry name" value="Toprim_2"/>
    <property type="match status" value="1"/>
</dbReference>
<dbReference type="InterPro" id="IPR019475">
    <property type="entry name" value="DNA_primase_DnaB-bd"/>
</dbReference>
<dbReference type="EMBL" id="CP003380">
    <property type="protein sequence ID" value="AFJ03161.1"/>
    <property type="molecule type" value="Genomic_DNA"/>
</dbReference>
<dbReference type="CDD" id="cd03364">
    <property type="entry name" value="TOPRIM_DnaG_primases"/>
    <property type="match status" value="1"/>
</dbReference>
<dbReference type="SUPFAM" id="SSF117023">
    <property type="entry name" value="DNA primase DnaG, C-terminal domain"/>
    <property type="match status" value="1"/>
</dbReference>
<dbReference type="InterPro" id="IPR006295">
    <property type="entry name" value="DNA_primase_DnaG"/>
</dbReference>
<dbReference type="HOGENOM" id="CLU_013501_5_1_6"/>
<dbReference type="GO" id="GO:0003899">
    <property type="term" value="F:DNA-directed RNA polymerase activity"/>
    <property type="evidence" value="ECO:0007669"/>
    <property type="project" value="UniProtKB-UniRule"/>
</dbReference>
<evidence type="ECO:0000256" key="15">
    <source>
        <dbReference type="SAM" id="MobiDB-lite"/>
    </source>
</evidence>
<dbReference type="SMART" id="SM00400">
    <property type="entry name" value="ZnF_CHCC"/>
    <property type="match status" value="1"/>
</dbReference>
<dbReference type="InterPro" id="IPR036977">
    <property type="entry name" value="DNA_primase_Znf_CHC2"/>
</dbReference>
<dbReference type="PIRSF" id="PIRSF002811">
    <property type="entry name" value="DnaG"/>
    <property type="match status" value="1"/>
</dbReference>
<dbReference type="Pfam" id="PF08278">
    <property type="entry name" value="DnaG_DnaB_bind"/>
    <property type="match status" value="1"/>
</dbReference>
<evidence type="ECO:0000256" key="12">
    <source>
        <dbReference type="HAMAP-Rule" id="MF_00974"/>
    </source>
</evidence>
<dbReference type="FunFam" id="3.90.580.10:FF:000001">
    <property type="entry name" value="DNA primase"/>
    <property type="match status" value="1"/>
</dbReference>
<dbReference type="GO" id="GO:0005737">
    <property type="term" value="C:cytoplasm"/>
    <property type="evidence" value="ECO:0007669"/>
    <property type="project" value="TreeGrafter"/>
</dbReference>
<dbReference type="InterPro" id="IPR037068">
    <property type="entry name" value="DNA_primase_core_N_sf"/>
</dbReference>
<dbReference type="GO" id="GO:1990077">
    <property type="term" value="C:primosome complex"/>
    <property type="evidence" value="ECO:0007669"/>
    <property type="project" value="UniProtKB-KW"/>
</dbReference>
<evidence type="ECO:0000259" key="16">
    <source>
        <dbReference type="PROSITE" id="PS50880"/>
    </source>
</evidence>
<dbReference type="InterPro" id="IPR013173">
    <property type="entry name" value="DNA_primase_DnaG_DnaB-bd_dom"/>
</dbReference>
<dbReference type="Pfam" id="PF01807">
    <property type="entry name" value="Zn_ribbon_DnaG"/>
    <property type="match status" value="1"/>
</dbReference>
<comment type="similarity">
    <text evidence="12 13">Belongs to the DnaG primase family.</text>
</comment>
<keyword evidence="7 12" id="KW-0863">Zinc-finger</keyword>
<comment type="catalytic activity">
    <reaction evidence="12">
        <text>ssDNA + n NTP = ssDNA/pppN(pN)n-1 hybrid + (n-1) diphosphate.</text>
        <dbReference type="EC" id="2.7.7.101"/>
    </reaction>
</comment>
<feature type="domain" description="Toprim" evidence="16">
    <location>
        <begin position="257"/>
        <end position="339"/>
    </location>
</feature>
<dbReference type="GO" id="GO:0008270">
    <property type="term" value="F:zinc ion binding"/>
    <property type="evidence" value="ECO:0007669"/>
    <property type="project" value="UniProtKB-UniRule"/>
</dbReference>
<dbReference type="InterPro" id="IPR013264">
    <property type="entry name" value="DNAG_N"/>
</dbReference>
<name>I1YJR8_METFJ</name>
<protein>
    <recommendedName>
        <fullName evidence="12 13">DNA primase</fullName>
        <ecNumber evidence="12">2.7.7.101</ecNumber>
    </recommendedName>
</protein>
<dbReference type="eggNOG" id="COG0358">
    <property type="taxonomic scope" value="Bacteria"/>
</dbReference>
<evidence type="ECO:0000256" key="5">
    <source>
        <dbReference type="ARBA" id="ARBA00022705"/>
    </source>
</evidence>
<comment type="function">
    <text evidence="12 13">RNA polymerase that catalyzes the synthesis of short RNA molecules used as primers for DNA polymerase during DNA replication.</text>
</comment>
<dbReference type="GO" id="GO:0006269">
    <property type="term" value="P:DNA replication, synthesis of primer"/>
    <property type="evidence" value="ECO:0007669"/>
    <property type="project" value="UniProtKB-UniRule"/>
</dbReference>
<dbReference type="GO" id="GO:0000428">
    <property type="term" value="C:DNA-directed RNA polymerase complex"/>
    <property type="evidence" value="ECO:0007669"/>
    <property type="project" value="UniProtKB-KW"/>
</dbReference>
<evidence type="ECO:0000256" key="4">
    <source>
        <dbReference type="ARBA" id="ARBA00022695"/>
    </source>
</evidence>
<keyword evidence="8 12" id="KW-0862">Zinc</keyword>
<comment type="domain">
    <text evidence="12">Contains an N-terminal zinc-binding domain, a central core domain that contains the primase activity, and a C-terminal DnaB-binding domain.</text>
</comment>
<reference evidence="17 18" key="1">
    <citation type="journal article" date="2012" name="J. Bacteriol.">
        <title>Complete genome sequences of Methylophaga sp. strain JAM1 and Methylophaga sp. strain JAM7.</title>
        <authorList>
            <person name="Villeneuve C."/>
            <person name="Martineau C."/>
            <person name="Mauffrey F."/>
            <person name="Villemur R."/>
        </authorList>
    </citation>
    <scope>NUCLEOTIDE SEQUENCE [LARGE SCALE GENOMIC DNA]</scope>
    <source>
        <strain evidence="17 18">JAM7</strain>
    </source>
</reference>
<dbReference type="PROSITE" id="PS50880">
    <property type="entry name" value="TOPRIM"/>
    <property type="match status" value="1"/>
</dbReference>
<dbReference type="RefSeq" id="WP_014704580.1">
    <property type="nucleotide sequence ID" value="NC_017856.1"/>
</dbReference>
<dbReference type="InterPro" id="IPR050219">
    <property type="entry name" value="DnaG_primase"/>
</dbReference>
<evidence type="ECO:0000256" key="14">
    <source>
        <dbReference type="PIRSR" id="PIRSR002811-1"/>
    </source>
</evidence>
<evidence type="ECO:0000313" key="17">
    <source>
        <dbReference type="EMBL" id="AFJ03161.1"/>
    </source>
</evidence>
<dbReference type="Gene3D" id="3.90.580.10">
    <property type="entry name" value="Zinc finger, CHC2-type domain"/>
    <property type="match status" value="1"/>
</dbReference>
<dbReference type="InterPro" id="IPR002694">
    <property type="entry name" value="Znf_CHC2"/>
</dbReference>
<evidence type="ECO:0000256" key="7">
    <source>
        <dbReference type="ARBA" id="ARBA00022771"/>
    </source>
</evidence>
<dbReference type="FunFam" id="3.90.980.10:FF:000001">
    <property type="entry name" value="DNA primase"/>
    <property type="match status" value="1"/>
</dbReference>
<dbReference type="GO" id="GO:0003677">
    <property type="term" value="F:DNA binding"/>
    <property type="evidence" value="ECO:0007669"/>
    <property type="project" value="UniProtKB-KW"/>
</dbReference>
<keyword evidence="18" id="KW-1185">Reference proteome</keyword>
<evidence type="ECO:0000256" key="3">
    <source>
        <dbReference type="ARBA" id="ARBA00022679"/>
    </source>
</evidence>
<evidence type="ECO:0000256" key="1">
    <source>
        <dbReference type="ARBA" id="ARBA00022478"/>
    </source>
</evidence>
<dbReference type="STRING" id="754477.Q7C_2021"/>
<feature type="zinc finger region" description="CHC2-type" evidence="12 14">
    <location>
        <begin position="40"/>
        <end position="64"/>
    </location>
</feature>
<dbReference type="Pfam" id="PF10410">
    <property type="entry name" value="DnaB_bind"/>
    <property type="match status" value="1"/>
</dbReference>
<keyword evidence="1 12" id="KW-0240">DNA-directed RNA polymerase</keyword>
<keyword evidence="9" id="KW-0460">Magnesium</keyword>
<evidence type="ECO:0000256" key="10">
    <source>
        <dbReference type="ARBA" id="ARBA00023125"/>
    </source>
</evidence>
<dbReference type="InterPro" id="IPR006171">
    <property type="entry name" value="TOPRIM_dom"/>
</dbReference>
<dbReference type="InterPro" id="IPR030846">
    <property type="entry name" value="DnaG_bac"/>
</dbReference>
<dbReference type="Gene3D" id="1.20.50.20">
    <property type="entry name" value="DnaG, RNA polymerase domain, helical bundle"/>
    <property type="match status" value="1"/>
</dbReference>
<dbReference type="AlphaFoldDB" id="I1YJR8"/>
<dbReference type="Gene3D" id="1.10.860.10">
    <property type="entry name" value="DNAb Helicase, Chain A"/>
    <property type="match status" value="1"/>
</dbReference>
<dbReference type="KEGG" id="mec:Q7C_2021"/>